<organism evidence="5 6">
    <name type="scientific">Rhizobium rhizogenes</name>
    <name type="common">Agrobacterium rhizogenes</name>
    <dbReference type="NCBI Taxonomy" id="359"/>
    <lineage>
        <taxon>Bacteria</taxon>
        <taxon>Pseudomonadati</taxon>
        <taxon>Pseudomonadota</taxon>
        <taxon>Alphaproteobacteria</taxon>
        <taxon>Hyphomicrobiales</taxon>
        <taxon>Rhizobiaceae</taxon>
        <taxon>Rhizobium/Agrobacterium group</taxon>
        <taxon>Rhizobium</taxon>
    </lineage>
</organism>
<dbReference type="InterPro" id="IPR020449">
    <property type="entry name" value="Tscrpt_reg_AraC-type_HTH"/>
</dbReference>
<dbReference type="GO" id="GO:0043565">
    <property type="term" value="F:sequence-specific DNA binding"/>
    <property type="evidence" value="ECO:0007669"/>
    <property type="project" value="InterPro"/>
</dbReference>
<keyword evidence="1" id="KW-0805">Transcription regulation</keyword>
<comment type="caution">
    <text evidence="5">The sequence shown here is derived from an EMBL/GenBank/DDBJ whole genome shotgun (WGS) entry which is preliminary data.</text>
</comment>
<dbReference type="PRINTS" id="PR00032">
    <property type="entry name" value="HTHARAC"/>
</dbReference>
<reference evidence="5 6" key="1">
    <citation type="submission" date="2018-04" db="EMBL/GenBank/DDBJ databases">
        <authorList>
            <person name="Hagen T."/>
        </authorList>
    </citation>
    <scope>NUCLEOTIDE SEQUENCE [LARGE SCALE GENOMIC DNA]</scope>
    <source>
        <strain evidence="5 6">TPD7009</strain>
    </source>
</reference>
<evidence type="ECO:0000259" key="4">
    <source>
        <dbReference type="PROSITE" id="PS01124"/>
    </source>
</evidence>
<dbReference type="InterPro" id="IPR009057">
    <property type="entry name" value="Homeodomain-like_sf"/>
</dbReference>
<dbReference type="Proteomes" id="UP000244335">
    <property type="component" value="Unassembled WGS sequence"/>
</dbReference>
<accession>A0AA92H7H0</accession>
<evidence type="ECO:0000313" key="5">
    <source>
        <dbReference type="EMBL" id="PVE50573.1"/>
    </source>
</evidence>
<dbReference type="Pfam" id="PF12833">
    <property type="entry name" value="HTH_18"/>
    <property type="match status" value="1"/>
</dbReference>
<keyword evidence="2" id="KW-0238">DNA-binding</keyword>
<protein>
    <recommendedName>
        <fullName evidence="4">HTH araC/xylS-type domain-containing protein</fullName>
    </recommendedName>
</protein>
<dbReference type="GO" id="GO:0003700">
    <property type="term" value="F:DNA-binding transcription factor activity"/>
    <property type="evidence" value="ECO:0007669"/>
    <property type="project" value="InterPro"/>
</dbReference>
<dbReference type="InterPro" id="IPR018060">
    <property type="entry name" value="HTH_AraC"/>
</dbReference>
<sequence length="58" mass="6194">MSGSSISGVMVMMLICLLWGSKLSEVAASCGFADESNLTRTFRRVVGVTPGKWRAEAV</sequence>
<feature type="domain" description="HTH araC/xylS-type" evidence="4">
    <location>
        <begin position="23"/>
        <end position="56"/>
    </location>
</feature>
<dbReference type="PROSITE" id="PS01124">
    <property type="entry name" value="HTH_ARAC_FAMILY_2"/>
    <property type="match status" value="1"/>
</dbReference>
<dbReference type="EMBL" id="QDFR01000010">
    <property type="protein sequence ID" value="PVE50573.1"/>
    <property type="molecule type" value="Genomic_DNA"/>
</dbReference>
<evidence type="ECO:0000256" key="1">
    <source>
        <dbReference type="ARBA" id="ARBA00023015"/>
    </source>
</evidence>
<evidence type="ECO:0000313" key="6">
    <source>
        <dbReference type="Proteomes" id="UP000244335"/>
    </source>
</evidence>
<dbReference type="Gene3D" id="1.10.10.60">
    <property type="entry name" value="Homeodomain-like"/>
    <property type="match status" value="1"/>
</dbReference>
<evidence type="ECO:0000256" key="2">
    <source>
        <dbReference type="ARBA" id="ARBA00023125"/>
    </source>
</evidence>
<keyword evidence="3" id="KW-0804">Transcription</keyword>
<gene>
    <name evidence="5" type="ORF">DC430_20500</name>
</gene>
<name>A0AA92H7H0_RHIRH</name>
<dbReference type="AlphaFoldDB" id="A0AA92H7H0"/>
<evidence type="ECO:0000256" key="3">
    <source>
        <dbReference type="ARBA" id="ARBA00023163"/>
    </source>
</evidence>
<dbReference type="SUPFAM" id="SSF46689">
    <property type="entry name" value="Homeodomain-like"/>
    <property type="match status" value="1"/>
</dbReference>
<proteinExistence type="predicted"/>